<keyword evidence="6" id="KW-1185">Reference proteome</keyword>
<gene>
    <name evidence="5" type="ORF">SAMN02745751_01987</name>
</gene>
<evidence type="ECO:0000256" key="3">
    <source>
        <dbReference type="ARBA" id="ARBA00022840"/>
    </source>
</evidence>
<keyword evidence="1" id="KW-0547">Nucleotide-binding</keyword>
<feature type="domain" description="Carboxyltransferase" evidence="4">
    <location>
        <begin position="3"/>
        <end position="204"/>
    </location>
</feature>
<dbReference type="SMART" id="SM00796">
    <property type="entry name" value="AHS1"/>
    <property type="match status" value="1"/>
</dbReference>
<evidence type="ECO:0000313" key="5">
    <source>
        <dbReference type="EMBL" id="SHJ20455.1"/>
    </source>
</evidence>
<dbReference type="PANTHER" id="PTHR34698:SF2">
    <property type="entry name" value="5-OXOPROLINASE SUBUNIT B"/>
    <property type="match status" value="1"/>
</dbReference>
<evidence type="ECO:0000256" key="2">
    <source>
        <dbReference type="ARBA" id="ARBA00022801"/>
    </source>
</evidence>
<keyword evidence="2" id="KW-0378">Hydrolase</keyword>
<dbReference type="Pfam" id="PF02682">
    <property type="entry name" value="CT_C_D"/>
    <property type="match status" value="1"/>
</dbReference>
<dbReference type="NCBIfam" id="TIGR00370">
    <property type="entry name" value="5-oxoprolinase subunit PxpB"/>
    <property type="match status" value="1"/>
</dbReference>
<sequence>MKPKVMAISDNSIMIEYPAEISEEINRCIRSVTREIGDRISDLIVDIIPAYHTITVNYDCLDVDYNSLLEKIEEIVSMSMDDGDEEREIVEIPVCYEEPYGLDIDEVCSIHNMTREELVKRHTAPEYLVYMVGFTPGFPYLGGMDESIATPRKKEPRSRIPAGSVGIAGSQTGVYPIESPGGWQIIGRTPLKLFDPYRENPVLIEAGQYIKYRSISSKEYEEMERNPEVDHG</sequence>
<dbReference type="GO" id="GO:0005524">
    <property type="term" value="F:ATP binding"/>
    <property type="evidence" value="ECO:0007669"/>
    <property type="project" value="UniProtKB-KW"/>
</dbReference>
<dbReference type="RefSeq" id="WP_073049432.1">
    <property type="nucleotide sequence ID" value="NZ_FQZL01000013.1"/>
</dbReference>
<dbReference type="InterPro" id="IPR010016">
    <property type="entry name" value="PxpB"/>
</dbReference>
<proteinExistence type="predicted"/>
<dbReference type="SUPFAM" id="SSF160467">
    <property type="entry name" value="PH0987 N-terminal domain-like"/>
    <property type="match status" value="1"/>
</dbReference>
<dbReference type="InterPro" id="IPR029000">
    <property type="entry name" value="Cyclophilin-like_dom_sf"/>
</dbReference>
<evidence type="ECO:0000259" key="4">
    <source>
        <dbReference type="SMART" id="SM00796"/>
    </source>
</evidence>
<dbReference type="Proteomes" id="UP000184052">
    <property type="component" value="Unassembled WGS sequence"/>
</dbReference>
<protein>
    <submittedName>
        <fullName evidence="5">Sensor histidine kinase inhibitor, KipI family</fullName>
    </submittedName>
</protein>
<evidence type="ECO:0000313" key="6">
    <source>
        <dbReference type="Proteomes" id="UP000184052"/>
    </source>
</evidence>
<reference evidence="5 6" key="1">
    <citation type="submission" date="2016-11" db="EMBL/GenBank/DDBJ databases">
        <authorList>
            <person name="Jaros S."/>
            <person name="Januszkiewicz K."/>
            <person name="Wedrychowicz H."/>
        </authorList>
    </citation>
    <scope>NUCLEOTIDE SEQUENCE [LARGE SCALE GENOMIC DNA]</scope>
    <source>
        <strain evidence="5 6">DSM 17477</strain>
    </source>
</reference>
<dbReference type="SUPFAM" id="SSF50891">
    <property type="entry name" value="Cyclophilin-like"/>
    <property type="match status" value="1"/>
</dbReference>
<dbReference type="EMBL" id="FQZL01000013">
    <property type="protein sequence ID" value="SHJ20455.1"/>
    <property type="molecule type" value="Genomic_DNA"/>
</dbReference>
<accession>A0A1M6HE38</accession>
<keyword evidence="3" id="KW-0067">ATP-binding</keyword>
<dbReference type="Gene3D" id="2.40.100.10">
    <property type="entry name" value="Cyclophilin-like"/>
    <property type="match status" value="1"/>
</dbReference>
<dbReference type="InterPro" id="IPR003833">
    <property type="entry name" value="CT_C_D"/>
</dbReference>
<dbReference type="STRING" id="1121476.SAMN02745751_01987"/>
<name>A0A1M6HE38_9FIRM</name>
<organism evidence="5 6">
    <name type="scientific">Dethiosulfatibacter aminovorans DSM 17477</name>
    <dbReference type="NCBI Taxonomy" id="1121476"/>
    <lineage>
        <taxon>Bacteria</taxon>
        <taxon>Bacillati</taxon>
        <taxon>Bacillota</taxon>
        <taxon>Tissierellia</taxon>
        <taxon>Dethiosulfatibacter</taxon>
    </lineage>
</organism>
<dbReference type="AlphaFoldDB" id="A0A1M6HE38"/>
<evidence type="ECO:0000256" key="1">
    <source>
        <dbReference type="ARBA" id="ARBA00022741"/>
    </source>
</evidence>
<dbReference type="OrthoDB" id="9778567at2"/>
<dbReference type="PANTHER" id="PTHR34698">
    <property type="entry name" value="5-OXOPROLINASE SUBUNIT B"/>
    <property type="match status" value="1"/>
</dbReference>
<dbReference type="Gene3D" id="3.30.1360.40">
    <property type="match status" value="1"/>
</dbReference>
<dbReference type="GO" id="GO:0016787">
    <property type="term" value="F:hydrolase activity"/>
    <property type="evidence" value="ECO:0007669"/>
    <property type="project" value="UniProtKB-KW"/>
</dbReference>